<evidence type="ECO:0000313" key="3">
    <source>
        <dbReference type="Proteomes" id="UP000581688"/>
    </source>
</evidence>
<keyword evidence="1" id="KW-0812">Transmembrane</keyword>
<protein>
    <submittedName>
        <fullName evidence="2">Uncharacterized protein YpmB</fullName>
    </submittedName>
</protein>
<reference evidence="2 3" key="1">
    <citation type="submission" date="2020-08" db="EMBL/GenBank/DDBJ databases">
        <title>Genomic Encyclopedia of Type Strains, Phase IV (KMG-IV): sequencing the most valuable type-strain genomes for metagenomic binning, comparative biology and taxonomic classification.</title>
        <authorList>
            <person name="Goeker M."/>
        </authorList>
    </citation>
    <scope>NUCLEOTIDE SEQUENCE [LARGE SCALE GENOMIC DNA]</scope>
    <source>
        <strain evidence="2 3">DSM 19612</strain>
    </source>
</reference>
<dbReference type="AlphaFoldDB" id="A0A841Q133"/>
<sequence>MKKWQITAIIIVFFILFVLIYFEDTNKSFFNQTQLDEVSSWEEVKEYQYENTPGLKRAEKLGLAKTFDYLTYEIPGTEKEISIDEVWYSDQQVYLFYSYDIDESMIEDMESNQERQSQTVQFAPTISESNDVINHGIYTGNWPNDTGVIYDGKLYQRLIFSPFFDNSVEHHLVERIPEFVLKNFRIHIEGETRGIGDITYSY</sequence>
<keyword evidence="1" id="KW-0472">Membrane</keyword>
<comment type="caution">
    <text evidence="2">The sequence shown here is derived from an EMBL/GenBank/DDBJ whole genome shotgun (WGS) entry which is preliminary data.</text>
</comment>
<dbReference type="Proteomes" id="UP000581688">
    <property type="component" value="Unassembled WGS sequence"/>
</dbReference>
<keyword evidence="1" id="KW-1133">Transmembrane helix</keyword>
<evidence type="ECO:0000313" key="2">
    <source>
        <dbReference type="EMBL" id="MBB6451703.1"/>
    </source>
</evidence>
<feature type="transmembrane region" description="Helical" evidence="1">
    <location>
        <begin position="6"/>
        <end position="22"/>
    </location>
</feature>
<dbReference type="EMBL" id="JACHGH010000001">
    <property type="protein sequence ID" value="MBB6451703.1"/>
    <property type="molecule type" value="Genomic_DNA"/>
</dbReference>
<keyword evidence="3" id="KW-1185">Reference proteome</keyword>
<dbReference type="RefSeq" id="WP_174496324.1">
    <property type="nucleotide sequence ID" value="NZ_CADDWK010000007.1"/>
</dbReference>
<organism evidence="2 3">
    <name type="scientific">Salirhabdus euzebyi</name>
    <dbReference type="NCBI Taxonomy" id="394506"/>
    <lineage>
        <taxon>Bacteria</taxon>
        <taxon>Bacillati</taxon>
        <taxon>Bacillota</taxon>
        <taxon>Bacilli</taxon>
        <taxon>Bacillales</taxon>
        <taxon>Bacillaceae</taxon>
        <taxon>Salirhabdus</taxon>
    </lineage>
</organism>
<gene>
    <name evidence="2" type="ORF">HNQ94_000124</name>
</gene>
<accession>A0A841Q133</accession>
<proteinExistence type="predicted"/>
<name>A0A841Q133_9BACI</name>
<evidence type="ECO:0000256" key="1">
    <source>
        <dbReference type="SAM" id="Phobius"/>
    </source>
</evidence>